<accession>A0A7R9BMD7</accession>
<dbReference type="AlphaFoldDB" id="A0A7R9BMD7"/>
<evidence type="ECO:0000256" key="2">
    <source>
        <dbReference type="SAM" id="SignalP"/>
    </source>
</evidence>
<feature type="signal peptide" evidence="2">
    <location>
        <begin position="1"/>
        <end position="24"/>
    </location>
</feature>
<feature type="compositionally biased region" description="Polar residues" evidence="1">
    <location>
        <begin position="44"/>
        <end position="73"/>
    </location>
</feature>
<evidence type="ECO:0000313" key="3">
    <source>
        <dbReference type="EMBL" id="CAD7278027.1"/>
    </source>
</evidence>
<dbReference type="EMBL" id="CAJPEX010001088">
    <property type="protein sequence ID" value="CAG0918179.1"/>
    <property type="molecule type" value="Genomic_DNA"/>
</dbReference>
<dbReference type="Proteomes" id="UP000678499">
    <property type="component" value="Unassembled WGS sequence"/>
</dbReference>
<evidence type="ECO:0000256" key="1">
    <source>
        <dbReference type="SAM" id="MobiDB-lite"/>
    </source>
</evidence>
<reference evidence="3" key="1">
    <citation type="submission" date="2020-11" db="EMBL/GenBank/DDBJ databases">
        <authorList>
            <person name="Tran Van P."/>
        </authorList>
    </citation>
    <scope>NUCLEOTIDE SEQUENCE</scope>
</reference>
<organism evidence="3">
    <name type="scientific">Notodromas monacha</name>
    <dbReference type="NCBI Taxonomy" id="399045"/>
    <lineage>
        <taxon>Eukaryota</taxon>
        <taxon>Metazoa</taxon>
        <taxon>Ecdysozoa</taxon>
        <taxon>Arthropoda</taxon>
        <taxon>Crustacea</taxon>
        <taxon>Oligostraca</taxon>
        <taxon>Ostracoda</taxon>
        <taxon>Podocopa</taxon>
        <taxon>Podocopida</taxon>
        <taxon>Cypridocopina</taxon>
        <taxon>Cypridoidea</taxon>
        <taxon>Cyprididae</taxon>
        <taxon>Notodromas</taxon>
    </lineage>
</organism>
<keyword evidence="2" id="KW-0732">Signal</keyword>
<protein>
    <submittedName>
        <fullName evidence="3">Uncharacterized protein</fullName>
    </submittedName>
</protein>
<dbReference type="EMBL" id="OA883125">
    <property type="protein sequence ID" value="CAD7278027.1"/>
    <property type="molecule type" value="Genomic_DNA"/>
</dbReference>
<feature type="region of interest" description="Disordered" evidence="1">
    <location>
        <begin position="41"/>
        <end position="73"/>
    </location>
</feature>
<keyword evidence="4" id="KW-1185">Reference proteome</keyword>
<feature type="chain" id="PRO_5036402925" evidence="2">
    <location>
        <begin position="25"/>
        <end position="73"/>
    </location>
</feature>
<name>A0A7R9BMD7_9CRUS</name>
<evidence type="ECO:0000313" key="4">
    <source>
        <dbReference type="Proteomes" id="UP000678499"/>
    </source>
</evidence>
<sequence>MVVVLPVIFLAVFLDDSLRPRARAEKWSPVSGSNTVTLCELSGESGSRSTKSAGLQSVVPQATAGSESVNSDP</sequence>
<gene>
    <name evidence="3" type="ORF">NMOB1V02_LOCUS5742</name>
</gene>
<proteinExistence type="predicted"/>